<feature type="coiled-coil region" evidence="4">
    <location>
        <begin position="181"/>
        <end position="212"/>
    </location>
</feature>
<dbReference type="InParanoid" id="A0A1I2B401"/>
<comment type="similarity">
    <text evidence="1">Belongs to the type-I restriction system S methylase family.</text>
</comment>
<sequence length="439" mass="49684">MKKYEKYKDSGIEWIGEIPISWEIASLKYLLNSPLQYGANESAELDDKTLPRYIRITDFGDDGKLKDETFKSLPLDKAEGYYLKNNDILFARSGATVGKTFQFKNYNGVACFAGYLIKASPNKNKVSSDFLYYFTKSNSYTSWKDSIFNQATIQNIGADKYKELKVVLPSLSEQTAIASFLDHKTTQIDSLIEKKEQLIEKLKLQRQAIINEAVTKGLNPNVPMKDSGIEWLGKIPEHWETKKLKRVVTCNDETLSENIDDEQVINYIEIGNVSLEKGIEQYETLIFSEAPSRARRIVRKNDVIISTVRTYLKAIAQIDVIHDGFIASTGFAVLRPKKVLSSFLGAVVCCENFIDEVISRSVGVSYPAINASDLINIEIPFPSQKEQDDIALFIEENTKHIDIAIEKIIESIEKLKLYRQSLISEAVTGKIDVRGWSKP</sequence>
<dbReference type="SUPFAM" id="SSF116734">
    <property type="entry name" value="DNA methylase specificity domain"/>
    <property type="match status" value="2"/>
</dbReference>
<evidence type="ECO:0000313" key="7">
    <source>
        <dbReference type="Proteomes" id="UP000181976"/>
    </source>
</evidence>
<dbReference type="PANTHER" id="PTHR30408:SF12">
    <property type="entry name" value="TYPE I RESTRICTION ENZYME MJAVIII SPECIFICITY SUBUNIT"/>
    <property type="match status" value="1"/>
</dbReference>
<dbReference type="EMBL" id="FONA01000012">
    <property type="protein sequence ID" value="SFE50806.1"/>
    <property type="molecule type" value="Genomic_DNA"/>
</dbReference>
<gene>
    <name evidence="6" type="ORF">SAMN05444380_11287</name>
</gene>
<dbReference type="InterPro" id="IPR052021">
    <property type="entry name" value="Type-I_RS_S_subunit"/>
</dbReference>
<keyword evidence="2" id="KW-0680">Restriction system</keyword>
<evidence type="ECO:0000313" key="6">
    <source>
        <dbReference type="EMBL" id="SFE50806.1"/>
    </source>
</evidence>
<protein>
    <submittedName>
        <fullName evidence="6">Type I restriction enzyme, S subunit</fullName>
    </submittedName>
</protein>
<keyword evidence="7" id="KW-1185">Reference proteome</keyword>
<dbReference type="eggNOG" id="COG0732">
    <property type="taxonomic scope" value="Bacteria"/>
</dbReference>
<reference evidence="6 7" key="1">
    <citation type="submission" date="2016-10" db="EMBL/GenBank/DDBJ databases">
        <authorList>
            <person name="de Groot N.N."/>
        </authorList>
    </citation>
    <scope>NUCLEOTIDE SEQUENCE [LARGE SCALE GENOMIC DNA]</scope>
    <source>
        <strain evidence="6 7">DSM 19012</strain>
    </source>
</reference>
<evidence type="ECO:0000256" key="1">
    <source>
        <dbReference type="ARBA" id="ARBA00010923"/>
    </source>
</evidence>
<accession>A0A1I2B401</accession>
<evidence type="ECO:0000259" key="5">
    <source>
        <dbReference type="Pfam" id="PF01420"/>
    </source>
</evidence>
<dbReference type="InterPro" id="IPR000055">
    <property type="entry name" value="Restrct_endonuc_typeI_TRD"/>
</dbReference>
<dbReference type="CDD" id="cd17521">
    <property type="entry name" value="RMtype1_S_Sau13435ORF2165P_TRD2-CR2_like"/>
    <property type="match status" value="1"/>
</dbReference>
<feature type="domain" description="Type I restriction modification DNA specificity" evidence="5">
    <location>
        <begin position="44"/>
        <end position="200"/>
    </location>
</feature>
<dbReference type="GO" id="GO:0009307">
    <property type="term" value="P:DNA restriction-modification system"/>
    <property type="evidence" value="ECO:0007669"/>
    <property type="project" value="UniProtKB-KW"/>
</dbReference>
<dbReference type="PANTHER" id="PTHR30408">
    <property type="entry name" value="TYPE-1 RESTRICTION ENZYME ECOKI SPECIFICITY PROTEIN"/>
    <property type="match status" value="1"/>
</dbReference>
<organism evidence="6 7">
    <name type="scientific">Thermophagus xiamenensis</name>
    <dbReference type="NCBI Taxonomy" id="385682"/>
    <lineage>
        <taxon>Bacteria</taxon>
        <taxon>Pseudomonadati</taxon>
        <taxon>Bacteroidota</taxon>
        <taxon>Bacteroidia</taxon>
        <taxon>Marinilabiliales</taxon>
        <taxon>Marinilabiliaceae</taxon>
        <taxon>Thermophagus</taxon>
    </lineage>
</organism>
<dbReference type="Gene3D" id="3.90.220.20">
    <property type="entry name" value="DNA methylase specificity domains"/>
    <property type="match status" value="3"/>
</dbReference>
<keyword evidence="4" id="KW-0175">Coiled coil</keyword>
<dbReference type="Pfam" id="PF01420">
    <property type="entry name" value="Methylase_S"/>
    <property type="match status" value="2"/>
</dbReference>
<dbReference type="GO" id="GO:0003677">
    <property type="term" value="F:DNA binding"/>
    <property type="evidence" value="ECO:0007669"/>
    <property type="project" value="UniProtKB-KW"/>
</dbReference>
<name>A0A1I2B401_9BACT</name>
<dbReference type="FunCoup" id="A0A1I2B401">
    <property type="interactions" value="24"/>
</dbReference>
<dbReference type="RefSeq" id="WP_010527988.1">
    <property type="nucleotide sequence ID" value="NZ_AFSL01000066.1"/>
</dbReference>
<feature type="domain" description="Type I restriction modification DNA specificity" evidence="5">
    <location>
        <begin position="236"/>
        <end position="413"/>
    </location>
</feature>
<proteinExistence type="inferred from homology"/>
<evidence type="ECO:0000256" key="2">
    <source>
        <dbReference type="ARBA" id="ARBA00022747"/>
    </source>
</evidence>
<keyword evidence="3" id="KW-0238">DNA-binding</keyword>
<evidence type="ECO:0000256" key="4">
    <source>
        <dbReference type="SAM" id="Coils"/>
    </source>
</evidence>
<dbReference type="AlphaFoldDB" id="A0A1I2B401"/>
<dbReference type="InterPro" id="IPR044946">
    <property type="entry name" value="Restrct_endonuc_typeI_TRD_sf"/>
</dbReference>
<evidence type="ECO:0000256" key="3">
    <source>
        <dbReference type="ARBA" id="ARBA00023125"/>
    </source>
</evidence>
<dbReference type="STRING" id="385682.SAMN05444380_11287"/>
<dbReference type="Proteomes" id="UP000181976">
    <property type="component" value="Unassembled WGS sequence"/>
</dbReference>
<dbReference type="OrthoDB" id="667970at2"/>